<evidence type="ECO:0000313" key="3">
    <source>
        <dbReference type="Proteomes" id="UP000280395"/>
    </source>
</evidence>
<evidence type="ECO:0000313" key="2">
    <source>
        <dbReference type="EMBL" id="RMU48115.1"/>
    </source>
</evidence>
<dbReference type="PANTHER" id="PTHR38593:SF1">
    <property type="entry name" value="BLR2558 PROTEIN"/>
    <property type="match status" value="1"/>
</dbReference>
<proteinExistence type="predicted"/>
<dbReference type="Proteomes" id="UP000280395">
    <property type="component" value="Unassembled WGS sequence"/>
</dbReference>
<dbReference type="InterPro" id="IPR025419">
    <property type="entry name" value="DUF4142"/>
</dbReference>
<dbReference type="EMBL" id="RBUA01001177">
    <property type="protein sequence ID" value="RMU48115.1"/>
    <property type="molecule type" value="Genomic_DNA"/>
</dbReference>
<comment type="caution">
    <text evidence="2">The sequence shown here is derived from an EMBL/GenBank/DDBJ whole genome shotgun (WGS) entry which is preliminary data.</text>
</comment>
<gene>
    <name evidence="2" type="ORF">ALP29_00980</name>
</gene>
<dbReference type="Pfam" id="PF13628">
    <property type="entry name" value="DUF4142"/>
    <property type="match status" value="1"/>
</dbReference>
<name>A0A3M5UQN7_PSESX</name>
<organism evidence="2 3">
    <name type="scientific">Pseudomonas syringae pv. avii</name>
    <dbReference type="NCBI Taxonomy" id="663959"/>
    <lineage>
        <taxon>Bacteria</taxon>
        <taxon>Pseudomonadati</taxon>
        <taxon>Pseudomonadota</taxon>
        <taxon>Gammaproteobacteria</taxon>
        <taxon>Pseudomonadales</taxon>
        <taxon>Pseudomonadaceae</taxon>
        <taxon>Pseudomonas</taxon>
        <taxon>Pseudomonas syringae</taxon>
    </lineage>
</organism>
<accession>A0A3M5UQN7</accession>
<dbReference type="PANTHER" id="PTHR38593">
    <property type="entry name" value="BLR2558 PROTEIN"/>
    <property type="match status" value="1"/>
</dbReference>
<feature type="domain" description="DUF4142" evidence="1">
    <location>
        <begin position="65"/>
        <end position="198"/>
    </location>
</feature>
<dbReference type="AlphaFoldDB" id="A0A3M5UQN7"/>
<protein>
    <recommendedName>
        <fullName evidence="1">DUF4142 domain-containing protein</fullName>
    </recommendedName>
</protein>
<dbReference type="Gene3D" id="1.20.1260.10">
    <property type="match status" value="1"/>
</dbReference>
<sequence length="204" mass="22325">MPRLTTGQKSAKKFKPFTHLSIQQSGNGIPPFPRRDTMKTRLMKPMGLTFMLIAGSISTAMAATSNDFVDNAAEGGITEVEAGKLALEKSSSADVKTFAQHMVTDHTKANQELMALAKKLDIEVPDDAALTDQAKKAILEMRDESFDKAYANNQVAAHEKTVELFKKEAASSDNPELKAFATKTLPTLEAHLKMAKELQTKYAH</sequence>
<reference evidence="2 3" key="1">
    <citation type="submission" date="2018-08" db="EMBL/GenBank/DDBJ databases">
        <title>Recombination of ecologically and evolutionarily significant loci maintains genetic cohesion in the Pseudomonas syringae species complex.</title>
        <authorList>
            <person name="Dillon M."/>
            <person name="Thakur S."/>
            <person name="Almeida R.N.D."/>
            <person name="Weir B.S."/>
            <person name="Guttman D.S."/>
        </authorList>
    </citation>
    <scope>NUCLEOTIDE SEQUENCE [LARGE SCALE GENOMIC DNA]</scope>
    <source>
        <strain evidence="2 3">ICMP 14479</strain>
    </source>
</reference>
<evidence type="ECO:0000259" key="1">
    <source>
        <dbReference type="Pfam" id="PF13628"/>
    </source>
</evidence>
<dbReference type="InterPro" id="IPR012347">
    <property type="entry name" value="Ferritin-like"/>
</dbReference>